<accession>A0AA39HTE8</accession>
<evidence type="ECO:0000256" key="1">
    <source>
        <dbReference type="SAM" id="MobiDB-lite"/>
    </source>
</evidence>
<feature type="region of interest" description="Disordered" evidence="1">
    <location>
        <begin position="1"/>
        <end position="21"/>
    </location>
</feature>
<protein>
    <submittedName>
        <fullName evidence="3">Uncharacterized protein</fullName>
    </submittedName>
</protein>
<dbReference type="AlphaFoldDB" id="A0AA39HTE8"/>
<evidence type="ECO:0000313" key="4">
    <source>
        <dbReference type="Proteomes" id="UP001175271"/>
    </source>
</evidence>
<keyword evidence="2" id="KW-0472">Membrane</keyword>
<keyword evidence="2" id="KW-1133">Transmembrane helix</keyword>
<organism evidence="3 4">
    <name type="scientific">Steinernema hermaphroditum</name>
    <dbReference type="NCBI Taxonomy" id="289476"/>
    <lineage>
        <taxon>Eukaryota</taxon>
        <taxon>Metazoa</taxon>
        <taxon>Ecdysozoa</taxon>
        <taxon>Nematoda</taxon>
        <taxon>Chromadorea</taxon>
        <taxon>Rhabditida</taxon>
        <taxon>Tylenchina</taxon>
        <taxon>Panagrolaimomorpha</taxon>
        <taxon>Strongyloidoidea</taxon>
        <taxon>Steinernematidae</taxon>
        <taxon>Steinernema</taxon>
    </lineage>
</organism>
<sequence length="136" mass="14926">MLLTSTLPIPGGIPRGPEARSPGASFALRSDVLSAQMDIRLRKHQLDLILIVFSATVFCIAAVLAIVIWCKSKVCLNFKSGPRYVYREEAQQIVRADGRHLSVQIPDLDFIDSKNTNLVSSTIKVDSLHNSPVPEA</sequence>
<keyword evidence="4" id="KW-1185">Reference proteome</keyword>
<evidence type="ECO:0000313" key="3">
    <source>
        <dbReference type="EMBL" id="KAK0410577.1"/>
    </source>
</evidence>
<proteinExistence type="predicted"/>
<feature type="transmembrane region" description="Helical" evidence="2">
    <location>
        <begin position="46"/>
        <end position="69"/>
    </location>
</feature>
<dbReference type="EMBL" id="JAUCMV010000003">
    <property type="protein sequence ID" value="KAK0410577.1"/>
    <property type="molecule type" value="Genomic_DNA"/>
</dbReference>
<evidence type="ECO:0000256" key="2">
    <source>
        <dbReference type="SAM" id="Phobius"/>
    </source>
</evidence>
<gene>
    <name evidence="3" type="ORF">QR680_005205</name>
</gene>
<dbReference type="Proteomes" id="UP001175271">
    <property type="component" value="Unassembled WGS sequence"/>
</dbReference>
<name>A0AA39HTE8_9BILA</name>
<reference evidence="3" key="1">
    <citation type="submission" date="2023-06" db="EMBL/GenBank/DDBJ databases">
        <title>Genomic analysis of the entomopathogenic nematode Steinernema hermaphroditum.</title>
        <authorList>
            <person name="Schwarz E.M."/>
            <person name="Heppert J.K."/>
            <person name="Baniya A."/>
            <person name="Schwartz H.T."/>
            <person name="Tan C.-H."/>
            <person name="Antoshechkin I."/>
            <person name="Sternberg P.W."/>
            <person name="Goodrich-Blair H."/>
            <person name="Dillman A.R."/>
        </authorList>
    </citation>
    <scope>NUCLEOTIDE SEQUENCE</scope>
    <source>
        <strain evidence="3">PS9179</strain>
        <tissue evidence="3">Whole animal</tissue>
    </source>
</reference>
<keyword evidence="2" id="KW-0812">Transmembrane</keyword>
<comment type="caution">
    <text evidence="3">The sequence shown here is derived from an EMBL/GenBank/DDBJ whole genome shotgun (WGS) entry which is preliminary data.</text>
</comment>